<name>A0A244CQC8_PSEDV</name>
<dbReference type="OrthoDB" id="9810270at2"/>
<protein>
    <recommendedName>
        <fullName evidence="2">VTT domain-containing protein</fullName>
    </recommendedName>
</protein>
<feature type="transmembrane region" description="Helical" evidence="1">
    <location>
        <begin position="57"/>
        <end position="80"/>
    </location>
</feature>
<comment type="caution">
    <text evidence="3">The sequence shown here is derived from an EMBL/GenBank/DDBJ whole genome shotgun (WGS) entry which is preliminary data.</text>
</comment>
<feature type="transmembrane region" description="Helical" evidence="1">
    <location>
        <begin position="134"/>
        <end position="160"/>
    </location>
</feature>
<evidence type="ECO:0000313" key="3">
    <source>
        <dbReference type="EMBL" id="OUL57824.1"/>
    </source>
</evidence>
<keyword evidence="1" id="KW-0472">Membrane</keyword>
<evidence type="ECO:0000256" key="1">
    <source>
        <dbReference type="SAM" id="Phobius"/>
    </source>
</evidence>
<dbReference type="Pfam" id="PF09335">
    <property type="entry name" value="VTT_dom"/>
    <property type="match status" value="1"/>
</dbReference>
<evidence type="ECO:0000313" key="4">
    <source>
        <dbReference type="Proteomes" id="UP000194841"/>
    </source>
</evidence>
<organism evidence="3 4">
    <name type="scientific">Pseudoalteromonas ulvae</name>
    <dbReference type="NCBI Taxonomy" id="107327"/>
    <lineage>
        <taxon>Bacteria</taxon>
        <taxon>Pseudomonadati</taxon>
        <taxon>Pseudomonadota</taxon>
        <taxon>Gammaproteobacteria</taxon>
        <taxon>Alteromonadales</taxon>
        <taxon>Pseudoalteromonadaceae</taxon>
        <taxon>Pseudoalteromonas</taxon>
    </lineage>
</organism>
<dbReference type="InterPro" id="IPR032816">
    <property type="entry name" value="VTT_dom"/>
</dbReference>
<accession>A0A244CQC8</accession>
<dbReference type="PANTHER" id="PTHR42709">
    <property type="entry name" value="ALKALINE PHOSPHATASE LIKE PROTEIN"/>
    <property type="match status" value="1"/>
</dbReference>
<dbReference type="AlphaFoldDB" id="A0A244CQC8"/>
<reference evidence="3 4" key="1">
    <citation type="submission" date="2017-02" db="EMBL/GenBank/DDBJ databases">
        <title>Pseudoalteromonas ulvae TC14 Genome.</title>
        <authorList>
            <person name="Molmeret M."/>
        </authorList>
    </citation>
    <scope>NUCLEOTIDE SEQUENCE [LARGE SCALE GENOMIC DNA]</scope>
    <source>
        <strain evidence="3">TC14</strain>
    </source>
</reference>
<keyword evidence="1" id="KW-0812">Transmembrane</keyword>
<dbReference type="PANTHER" id="PTHR42709:SF11">
    <property type="entry name" value="DEDA FAMILY PROTEIN"/>
    <property type="match status" value="1"/>
</dbReference>
<sequence length="192" mass="21701">MKLFTKLYDMALKWARHRHAVRYLSGMSFAESVFFPIPPDVMLAPMALAKPEKAWVYALYTTLASTLGGVIGYLLGYLLFDSFVQPIITDFGYQDKFDHALTWFESYGVWVVFLAGFSPIPYKVFTLGAGVMQMAFLPFLLASVIGRGARFFLVAALMKWGGAKMEAKLRDYVEWMGWGVVLLAVAAYLIYR</sequence>
<keyword evidence="1" id="KW-1133">Transmembrane helix</keyword>
<dbReference type="EMBL" id="MWPV01000003">
    <property type="protein sequence ID" value="OUL57824.1"/>
    <property type="molecule type" value="Genomic_DNA"/>
</dbReference>
<dbReference type="InterPro" id="IPR051311">
    <property type="entry name" value="DedA_domain"/>
</dbReference>
<keyword evidence="4" id="KW-1185">Reference proteome</keyword>
<dbReference type="Proteomes" id="UP000194841">
    <property type="component" value="Unassembled WGS sequence"/>
</dbReference>
<feature type="domain" description="VTT" evidence="2">
    <location>
        <begin position="39"/>
        <end position="157"/>
    </location>
</feature>
<gene>
    <name evidence="3" type="ORF">B1199_12275</name>
</gene>
<feature type="transmembrane region" description="Helical" evidence="1">
    <location>
        <begin position="101"/>
        <end position="122"/>
    </location>
</feature>
<proteinExistence type="predicted"/>
<dbReference type="RefSeq" id="WP_086744406.1">
    <property type="nucleotide sequence ID" value="NZ_MWPV01000003.1"/>
</dbReference>
<feature type="transmembrane region" description="Helical" evidence="1">
    <location>
        <begin position="172"/>
        <end position="191"/>
    </location>
</feature>
<evidence type="ECO:0000259" key="2">
    <source>
        <dbReference type="Pfam" id="PF09335"/>
    </source>
</evidence>
<dbReference type="GO" id="GO:0005886">
    <property type="term" value="C:plasma membrane"/>
    <property type="evidence" value="ECO:0007669"/>
    <property type="project" value="UniProtKB-ARBA"/>
</dbReference>